<evidence type="ECO:0000256" key="2">
    <source>
        <dbReference type="ARBA" id="ARBA00007459"/>
    </source>
</evidence>
<proteinExistence type="inferred from homology"/>
<feature type="compositionally biased region" description="Basic and acidic residues" evidence="5">
    <location>
        <begin position="978"/>
        <end position="1000"/>
    </location>
</feature>
<evidence type="ECO:0000313" key="8">
    <source>
        <dbReference type="Proteomes" id="UP000685013"/>
    </source>
</evidence>
<feature type="region of interest" description="Disordered" evidence="5">
    <location>
        <begin position="1"/>
        <end position="86"/>
    </location>
</feature>
<comment type="similarity">
    <text evidence="2">Belongs to the FIP1 family.</text>
</comment>
<feature type="compositionally biased region" description="Polar residues" evidence="5">
    <location>
        <begin position="732"/>
        <end position="747"/>
    </location>
</feature>
<comment type="caution">
    <text evidence="7">The sequence shown here is derived from an EMBL/GenBank/DDBJ whole genome shotgun (WGS) entry which is preliminary data.</text>
</comment>
<sequence length="1417" mass="159799">MEDDDEFGDLYTDVLRPFASSSSSAPQTHQSSPAPPPLLRSIDLNRQENRQTPPFGPSYSKSVVPVQLANQTPPIQPPRESVPAGSSGFVLNLAARNDGEGSRVKGVKDFASVDVELPNRALEDRNFGVESGIVGALEKDVNLMDKDVKFDVEEENVGVEDDVGMEPVIPGLSPGGGISIHERGGNFENVEGFRTNDAARDRGDGGDDWDSDSEDELQIVLNDNDRGPISMERGGLGGDDEDDEDDRPLVILGDNDQNQGMEEQEWGEDAVPVADGERKEMGEAAKSSGGMVVAPKLGYSNFGYRPFHSQYKYVRPGAAPFPGNPASGPGVTPNQARPPVMGPVGGRGRGDWRPAGAKDPASMQKGFHSGFGMPGWGNNMGGRGFGGGLEFTLPSHKTIFEVDIDGFEEKPWKSNGVDISDFFNFGLNEDSWKGYCKQLEQLRLEATMQSKIRVYESGRTEQGYDPDLPPELAAAAGIHDISNGHTLGKSEALQNDLGKGAARLRPPLPTGRAIQVEGGYGERLPSIDTRPPRIRDSDAIIEIVLQDSLEDNSSTGNCTPDQQNDLPGKDFKEVHEAEDDNAQIHSDTEYPDNFSEPYNSELQEKAGRRKTSMNSASDNNVHEDVSLPFASEGPMHDPPSRGHTPTYSAQNLGTIEERQPPGRTRNKSPHSPRQNSRVSKSSDSREGSVGSLNGKRSPQVSSPVMVEAAQECSAEDKDAEHDELIEADRNTGIDQENVNFISTSTTSKNDRDDEVMENNEKLGPIVEPFMHKEDDDEDSKAASSENRKTRSGSSRDYQKWQDGVEEEVFQNRRSSSMGSVKKYHDENEQNFRRRDNEDKQDERNRMEVKGRKDAYAYRDWDPSLAHQHHLKPDGFDRRKERSNAEATWQRRDDDPYYRKARTEETRKREHDDETGSRHRGKIREMERGDKDDRHLTKKLDNGSYRAHYDKSVSSRHRERDDSLKNRYENVDSYYNKKRKDDEHLRRDHMDKDDILHGKRESKSHRKRERDEVFEPQKRDDLLRVRDNVGDHHSVGHKEEWLQRERGDRQRDKEDWHRLKQPREENLSKRDRDEGRSSVRGGHGAEEKAWGSHVRVKDDNKVSEKEYPVKDVVRHSEQNKRRDRIEEESSRRGREDAYSRRNLPSTEDRRSRLEKSTSERHAVNAFDNQRTYDKRQKESKMKNREVDGSDYNALGPSKKTQENQNNHRSQMALKGSDDHGELEHSVHHHGSRKHTDNASSGDEQQDSRRGRSKLERWTSHKEREFNMNSKSSSALLSKEIENNNGGSSEGSKHPDDLLKGAEAGDNYHLAEKKESGDASDTKVLEDRHMDTVEKLKKRSERFKLPMPSEKEASVIKKMENEALPSSKSDAPADSEIKPERPARKRRWIGKLHMIRGLRAVLRSIENAMPQLGVASKGG</sequence>
<feature type="region of interest" description="Disordered" evidence="5">
    <location>
        <begin position="188"/>
        <end position="247"/>
    </location>
</feature>
<dbReference type="Proteomes" id="UP000685013">
    <property type="component" value="Chromosome 11"/>
</dbReference>
<feature type="compositionally biased region" description="Basic and acidic residues" evidence="5">
    <location>
        <begin position="1289"/>
        <end position="1298"/>
    </location>
</feature>
<dbReference type="EMBL" id="JAGKQH010000011">
    <property type="protein sequence ID" value="KAG6587837.1"/>
    <property type="molecule type" value="Genomic_DNA"/>
</dbReference>
<feature type="non-terminal residue" evidence="7">
    <location>
        <position position="1"/>
    </location>
</feature>
<evidence type="ECO:0000313" key="7">
    <source>
        <dbReference type="EMBL" id="KAG6587837.1"/>
    </source>
</evidence>
<feature type="compositionally biased region" description="Polar residues" evidence="5">
    <location>
        <begin position="551"/>
        <end position="565"/>
    </location>
</feature>
<feature type="compositionally biased region" description="Basic and acidic residues" evidence="5">
    <location>
        <begin position="870"/>
        <end position="969"/>
    </location>
</feature>
<feature type="compositionally biased region" description="Basic and acidic residues" evidence="5">
    <location>
        <begin position="1347"/>
        <end position="1359"/>
    </location>
</feature>
<protein>
    <submittedName>
        <fullName evidence="7">FIP1[V]-like protein</fullName>
    </submittedName>
</protein>
<evidence type="ECO:0000256" key="5">
    <source>
        <dbReference type="SAM" id="MobiDB-lite"/>
    </source>
</evidence>
<feature type="domain" description="Pre-mRNA polyadenylation factor Fip1" evidence="6">
    <location>
        <begin position="401"/>
        <end position="443"/>
    </location>
</feature>
<keyword evidence="8" id="KW-1185">Reference proteome</keyword>
<feature type="compositionally biased region" description="Polar residues" evidence="5">
    <location>
        <begin position="643"/>
        <end position="653"/>
    </location>
</feature>
<evidence type="ECO:0000256" key="4">
    <source>
        <dbReference type="ARBA" id="ARBA00023242"/>
    </source>
</evidence>
<dbReference type="GO" id="GO:0003723">
    <property type="term" value="F:RNA binding"/>
    <property type="evidence" value="ECO:0007669"/>
    <property type="project" value="TreeGrafter"/>
</dbReference>
<dbReference type="GO" id="GO:0016607">
    <property type="term" value="C:nuclear speck"/>
    <property type="evidence" value="ECO:0007669"/>
    <property type="project" value="TreeGrafter"/>
</dbReference>
<feature type="compositionally biased region" description="Basic and acidic residues" evidence="5">
    <location>
        <begin position="714"/>
        <end position="731"/>
    </location>
</feature>
<name>A0AAV6MTZ1_9ROSI</name>
<organism evidence="7 8">
    <name type="scientific">Cucurbita argyrosperma subsp. sororia</name>
    <dbReference type="NCBI Taxonomy" id="37648"/>
    <lineage>
        <taxon>Eukaryota</taxon>
        <taxon>Viridiplantae</taxon>
        <taxon>Streptophyta</taxon>
        <taxon>Embryophyta</taxon>
        <taxon>Tracheophyta</taxon>
        <taxon>Spermatophyta</taxon>
        <taxon>Magnoliopsida</taxon>
        <taxon>eudicotyledons</taxon>
        <taxon>Gunneridae</taxon>
        <taxon>Pentapetalae</taxon>
        <taxon>rosids</taxon>
        <taxon>fabids</taxon>
        <taxon>Cucurbitales</taxon>
        <taxon>Cucurbitaceae</taxon>
        <taxon>Cucurbiteae</taxon>
        <taxon>Cucurbita</taxon>
    </lineage>
</organism>
<feature type="compositionally biased region" description="Basic and acidic residues" evidence="5">
    <location>
        <begin position="1244"/>
        <end position="1264"/>
    </location>
</feature>
<feature type="region of interest" description="Disordered" evidence="5">
    <location>
        <begin position="547"/>
        <end position="568"/>
    </location>
</feature>
<feature type="compositionally biased region" description="Basic and acidic residues" evidence="5">
    <location>
        <begin position="822"/>
        <end position="861"/>
    </location>
</feature>
<feature type="compositionally biased region" description="Basic and acidic residues" evidence="5">
    <location>
        <begin position="1307"/>
        <end position="1333"/>
    </location>
</feature>
<reference evidence="7 8" key="1">
    <citation type="journal article" date="2021" name="Hortic Res">
        <title>The domestication of Cucurbita argyrosperma as revealed by the genome of its wild relative.</title>
        <authorList>
            <person name="Barrera-Redondo J."/>
            <person name="Sanchez-de la Vega G."/>
            <person name="Aguirre-Liguori J.A."/>
            <person name="Castellanos-Morales G."/>
            <person name="Gutierrez-Guerrero Y.T."/>
            <person name="Aguirre-Dugua X."/>
            <person name="Aguirre-Planter E."/>
            <person name="Tenaillon M.I."/>
            <person name="Lira-Saade R."/>
            <person name="Eguiarte L.E."/>
        </authorList>
    </citation>
    <scope>NUCLEOTIDE SEQUENCE [LARGE SCALE GENOMIC DNA]</scope>
    <source>
        <strain evidence="7">JBR-2021</strain>
    </source>
</reference>
<evidence type="ECO:0000256" key="1">
    <source>
        <dbReference type="ARBA" id="ARBA00004123"/>
    </source>
</evidence>
<keyword evidence="4" id="KW-0539">Nucleus</keyword>
<feature type="region of interest" description="Disordered" evidence="5">
    <location>
        <begin position="582"/>
        <end position="1383"/>
    </location>
</feature>
<dbReference type="PANTHER" id="PTHR36884:SF1">
    <property type="entry name" value="FIP1[V]-LIKE PROTEIN"/>
    <property type="match status" value="1"/>
</dbReference>
<gene>
    <name evidence="7" type="primary">FIPS5</name>
    <name evidence="7" type="ORF">SDJN03_16402</name>
</gene>
<feature type="compositionally biased region" description="Basic and acidic residues" evidence="5">
    <location>
        <begin position="1214"/>
        <end position="1224"/>
    </location>
</feature>
<feature type="compositionally biased region" description="Polar residues" evidence="5">
    <location>
        <begin position="1265"/>
        <end position="1274"/>
    </location>
</feature>
<feature type="compositionally biased region" description="Basic and acidic residues" evidence="5">
    <location>
        <begin position="1169"/>
        <end position="1186"/>
    </location>
</feature>
<evidence type="ECO:0000259" key="6">
    <source>
        <dbReference type="Pfam" id="PF05182"/>
    </source>
</evidence>
<dbReference type="Pfam" id="PF05182">
    <property type="entry name" value="Fip1"/>
    <property type="match status" value="1"/>
</dbReference>
<dbReference type="PANTHER" id="PTHR36884">
    <property type="entry name" value="FIP1[III]-LIKE PROTEIN"/>
    <property type="match status" value="1"/>
</dbReference>
<evidence type="ECO:0000256" key="3">
    <source>
        <dbReference type="ARBA" id="ARBA00022664"/>
    </source>
</evidence>
<feature type="compositionally biased region" description="Acidic residues" evidence="5">
    <location>
        <begin position="206"/>
        <end position="217"/>
    </location>
</feature>
<dbReference type="InterPro" id="IPR044976">
    <property type="entry name" value="FIPS5/FIPS3-like"/>
</dbReference>
<comment type="subcellular location">
    <subcellularLocation>
        <location evidence="1">Nucleus</location>
    </subcellularLocation>
</comment>
<dbReference type="InterPro" id="IPR007854">
    <property type="entry name" value="Fip1_dom"/>
</dbReference>
<accession>A0AAV6MTZ1</accession>
<dbReference type="GO" id="GO:0006397">
    <property type="term" value="P:mRNA processing"/>
    <property type="evidence" value="ECO:0007669"/>
    <property type="project" value="UniProtKB-KW"/>
</dbReference>
<feature type="compositionally biased region" description="Low complexity" evidence="5">
    <location>
        <begin position="17"/>
        <end position="32"/>
    </location>
</feature>
<keyword evidence="3" id="KW-0507">mRNA processing</keyword>
<feature type="compositionally biased region" description="Polar residues" evidence="5">
    <location>
        <begin position="690"/>
        <end position="702"/>
    </location>
</feature>
<feature type="compositionally biased region" description="Basic and acidic residues" evidence="5">
    <location>
        <begin position="1008"/>
        <end position="1138"/>
    </location>
</feature>
<feature type="compositionally biased region" description="Basic and acidic residues" evidence="5">
    <location>
        <begin position="1145"/>
        <end position="1161"/>
    </location>
</feature>